<dbReference type="Proteomes" id="UP000245735">
    <property type="component" value="Unassembled WGS sequence"/>
</dbReference>
<dbReference type="SUPFAM" id="SSF54060">
    <property type="entry name" value="His-Me finger endonucleases"/>
    <property type="match status" value="1"/>
</dbReference>
<protein>
    <submittedName>
        <fullName evidence="2">HNH endonuclease</fullName>
    </submittedName>
</protein>
<dbReference type="InterPro" id="IPR044925">
    <property type="entry name" value="His-Me_finger_sf"/>
</dbReference>
<dbReference type="Gene3D" id="3.90.75.20">
    <property type="match status" value="1"/>
</dbReference>
<keyword evidence="2" id="KW-0540">Nuclease</keyword>
<evidence type="ECO:0000259" key="1">
    <source>
        <dbReference type="SMART" id="SM00507"/>
    </source>
</evidence>
<dbReference type="InterPro" id="IPR003615">
    <property type="entry name" value="HNH_nuc"/>
</dbReference>
<gene>
    <name evidence="2" type="ORF">DKZ35_04560</name>
</gene>
<dbReference type="SMART" id="SM00507">
    <property type="entry name" value="HNHc"/>
    <property type="match status" value="1"/>
</dbReference>
<organism evidence="2 3">
    <name type="scientific">Limosilactobacillus reuteri</name>
    <name type="common">Lactobacillus reuteri</name>
    <dbReference type="NCBI Taxonomy" id="1598"/>
    <lineage>
        <taxon>Bacteria</taxon>
        <taxon>Bacillati</taxon>
        <taxon>Bacillota</taxon>
        <taxon>Bacilli</taxon>
        <taxon>Lactobacillales</taxon>
        <taxon>Lactobacillaceae</taxon>
        <taxon>Limosilactobacillus</taxon>
    </lineage>
</organism>
<evidence type="ECO:0000313" key="2">
    <source>
        <dbReference type="EMBL" id="PWT37570.1"/>
    </source>
</evidence>
<dbReference type="GO" id="GO:0004519">
    <property type="term" value="F:endonuclease activity"/>
    <property type="evidence" value="ECO:0007669"/>
    <property type="project" value="UniProtKB-KW"/>
</dbReference>
<dbReference type="Pfam" id="PF13392">
    <property type="entry name" value="HNH_3"/>
    <property type="match status" value="1"/>
</dbReference>
<name>A0ABD6Y6X2_LIMRT</name>
<comment type="caution">
    <text evidence="2">The sequence shown here is derived from an EMBL/GenBank/DDBJ whole genome shotgun (WGS) entry which is preliminary data.</text>
</comment>
<keyword evidence="2" id="KW-0378">Hydrolase</keyword>
<evidence type="ECO:0000313" key="3">
    <source>
        <dbReference type="Proteomes" id="UP000245735"/>
    </source>
</evidence>
<keyword evidence="2" id="KW-0255">Endonuclease</keyword>
<sequence>MMGEVHYKDGYGFIDGYKFRKDPKTGYYLSTKKIGNSRIRLHIYVWQKHNGPVPTGMEINHIDENKNNNEIENLECLTRKEHLAYHKEHDYERMLPVWNKSLNEKARPAAAEWHKSEQGRIANSKAHKGLRLKKKYIKRCVACGKVFRSAFNRTKFCSPNCQSAYRRKTKKDNEIRKCIICGKPFSTSKYSKTDTCSAKCRSKKNLLKSKTDKRGTTKLKSGKFIGQASFMGKKYHTSVCNTDDEAHQARNLLIEKIIKEN</sequence>
<dbReference type="RefSeq" id="WP_109884123.1">
    <property type="nucleotide sequence ID" value="NZ_QGHO01000039.1"/>
</dbReference>
<accession>A0ABD6Y6X2</accession>
<reference evidence="3" key="1">
    <citation type="journal article" date="2018" name="Front. Microbiol.">
        <title>Comparative Genomics of the Herbivore Gut Symbiont Lactobacillus reuteri Reveals Genetic Diversity and Lifestyle Adaptation.</title>
        <authorList>
            <person name="Zhao J."/>
        </authorList>
    </citation>
    <scope>NUCLEOTIDE SEQUENCE [LARGE SCALE GENOMIC DNA]</scope>
    <source>
        <strain evidence="3">LR9</strain>
    </source>
</reference>
<dbReference type="AlphaFoldDB" id="A0ABD6Y6X2"/>
<dbReference type="EMBL" id="QGHV01000021">
    <property type="protein sequence ID" value="PWT37570.1"/>
    <property type="molecule type" value="Genomic_DNA"/>
</dbReference>
<proteinExistence type="predicted"/>
<feature type="domain" description="HNH nuclease" evidence="1">
    <location>
        <begin position="35"/>
        <end position="83"/>
    </location>
</feature>